<keyword evidence="2" id="KW-0378">Hydrolase</keyword>
<dbReference type="PANTHER" id="PTHR43240:SF5">
    <property type="entry name" value="1,4-DIHYDROXY-2-NAPHTHOYL-COA THIOESTERASE 1"/>
    <property type="match status" value="1"/>
</dbReference>
<dbReference type="Proteomes" id="UP000186096">
    <property type="component" value="Unassembled WGS sequence"/>
</dbReference>
<sequence>MTLTNPEEFVASMNAPGDHLHQRMGLEILEASAERVVGRMPVKGNTQPHGLLHGGASCVLAETLGSTGAALHAGPGRIAVGIEINATHHRSATSGHVTAVATRVHGGRTLATYVIEITDDAGRAVCTARLTCMLRDAG</sequence>
<dbReference type="InterPro" id="IPR006683">
    <property type="entry name" value="Thioestr_dom"/>
</dbReference>
<dbReference type="AlphaFoldDB" id="A0A1N6RS26"/>
<dbReference type="STRING" id="58117.SAMN05421833_101488"/>
<dbReference type="GO" id="GO:0061522">
    <property type="term" value="F:1,4-dihydroxy-2-naphthoyl-CoA thioesterase activity"/>
    <property type="evidence" value="ECO:0007669"/>
    <property type="project" value="TreeGrafter"/>
</dbReference>
<comment type="similarity">
    <text evidence="1">Belongs to the thioesterase PaaI family.</text>
</comment>
<dbReference type="SUPFAM" id="SSF54637">
    <property type="entry name" value="Thioesterase/thiol ester dehydrase-isomerase"/>
    <property type="match status" value="1"/>
</dbReference>
<name>A0A1N6RS26_9ACTN</name>
<keyword evidence="5" id="KW-1185">Reference proteome</keyword>
<protein>
    <submittedName>
        <fullName evidence="4">Uncharacterized domain 1-containing protein</fullName>
    </submittedName>
</protein>
<dbReference type="CDD" id="cd03443">
    <property type="entry name" value="PaaI_thioesterase"/>
    <property type="match status" value="1"/>
</dbReference>
<organism evidence="4 5">
    <name type="scientific">Microbispora rosea</name>
    <dbReference type="NCBI Taxonomy" id="58117"/>
    <lineage>
        <taxon>Bacteria</taxon>
        <taxon>Bacillati</taxon>
        <taxon>Actinomycetota</taxon>
        <taxon>Actinomycetes</taxon>
        <taxon>Streptosporangiales</taxon>
        <taxon>Streptosporangiaceae</taxon>
        <taxon>Microbispora</taxon>
    </lineage>
</organism>
<gene>
    <name evidence="4" type="ORF">SAMN05421833_101488</name>
</gene>
<dbReference type="Pfam" id="PF03061">
    <property type="entry name" value="4HBT"/>
    <property type="match status" value="1"/>
</dbReference>
<evidence type="ECO:0000313" key="5">
    <source>
        <dbReference type="Proteomes" id="UP000186096"/>
    </source>
</evidence>
<dbReference type="InterPro" id="IPR029069">
    <property type="entry name" value="HotDog_dom_sf"/>
</dbReference>
<dbReference type="InterPro" id="IPR003736">
    <property type="entry name" value="PAAI_dom"/>
</dbReference>
<evidence type="ECO:0000259" key="3">
    <source>
        <dbReference type="Pfam" id="PF03061"/>
    </source>
</evidence>
<feature type="domain" description="Thioesterase" evidence="3">
    <location>
        <begin position="49"/>
        <end position="126"/>
    </location>
</feature>
<reference evidence="5" key="1">
    <citation type="submission" date="2017-01" db="EMBL/GenBank/DDBJ databases">
        <authorList>
            <person name="Varghese N."/>
            <person name="Submissions S."/>
        </authorList>
    </citation>
    <scope>NUCLEOTIDE SEQUENCE [LARGE SCALE GENOMIC DNA]</scope>
    <source>
        <strain evidence="5">ATCC 12950</strain>
    </source>
</reference>
<dbReference type="GO" id="GO:0005829">
    <property type="term" value="C:cytosol"/>
    <property type="evidence" value="ECO:0007669"/>
    <property type="project" value="TreeGrafter"/>
</dbReference>
<proteinExistence type="inferred from homology"/>
<accession>A0A1N6RS26</accession>
<dbReference type="PANTHER" id="PTHR43240">
    <property type="entry name" value="1,4-DIHYDROXY-2-NAPHTHOYL-COA THIOESTERASE 1"/>
    <property type="match status" value="1"/>
</dbReference>
<evidence type="ECO:0000256" key="1">
    <source>
        <dbReference type="ARBA" id="ARBA00008324"/>
    </source>
</evidence>
<evidence type="ECO:0000313" key="4">
    <source>
        <dbReference type="EMBL" id="SIQ31615.1"/>
    </source>
</evidence>
<evidence type="ECO:0000256" key="2">
    <source>
        <dbReference type="ARBA" id="ARBA00022801"/>
    </source>
</evidence>
<dbReference type="EMBL" id="FTNI01000001">
    <property type="protein sequence ID" value="SIQ31615.1"/>
    <property type="molecule type" value="Genomic_DNA"/>
</dbReference>
<dbReference type="Gene3D" id="3.10.129.10">
    <property type="entry name" value="Hotdog Thioesterase"/>
    <property type="match status" value="1"/>
</dbReference>
<dbReference type="NCBIfam" id="TIGR00369">
    <property type="entry name" value="unchar_dom_1"/>
    <property type="match status" value="1"/>
</dbReference>